<dbReference type="GO" id="GO:0008977">
    <property type="term" value="F:prephenate dehydrogenase (NAD+) activity"/>
    <property type="evidence" value="ECO:0007669"/>
    <property type="project" value="UniProtKB-EC"/>
</dbReference>
<dbReference type="Pfam" id="PF20463">
    <property type="entry name" value="PDH_C"/>
    <property type="match status" value="1"/>
</dbReference>
<dbReference type="InterPro" id="IPR036291">
    <property type="entry name" value="NAD(P)-bd_dom_sf"/>
</dbReference>
<keyword evidence="7 13" id="KW-0560">Oxidoreductase</keyword>
<keyword evidence="8" id="KW-0520">NAD</keyword>
<organism evidence="13 14">
    <name type="scientific">Lederbergia lenta</name>
    <name type="common">Bacillus lentus</name>
    <dbReference type="NCBI Taxonomy" id="1467"/>
    <lineage>
        <taxon>Bacteria</taxon>
        <taxon>Bacillati</taxon>
        <taxon>Bacillota</taxon>
        <taxon>Bacilli</taxon>
        <taxon>Bacillales</taxon>
        <taxon>Bacillaceae</taxon>
        <taxon>Lederbergia</taxon>
    </lineage>
</organism>
<gene>
    <name evidence="13" type="primary">tyrA</name>
    <name evidence="13" type="ORF">NCTC4824_01996</name>
</gene>
<comment type="similarity">
    <text evidence="2">Belongs to the prephenate/arogenate dehydrogenase family.</text>
</comment>
<dbReference type="InterPro" id="IPR045865">
    <property type="entry name" value="ACT-like_dom_sf"/>
</dbReference>
<evidence type="ECO:0000256" key="9">
    <source>
        <dbReference type="ARBA" id="ARBA00023141"/>
    </source>
</evidence>
<evidence type="ECO:0000256" key="3">
    <source>
        <dbReference type="ARBA" id="ARBA00012068"/>
    </source>
</evidence>
<keyword evidence="14" id="KW-1185">Reference proteome</keyword>
<evidence type="ECO:0000256" key="4">
    <source>
        <dbReference type="ARBA" id="ARBA00016891"/>
    </source>
</evidence>
<dbReference type="SUPFAM" id="SSF55021">
    <property type="entry name" value="ACT-like"/>
    <property type="match status" value="1"/>
</dbReference>
<dbReference type="STRING" id="1348624.GCA_001591545_01061"/>
<evidence type="ECO:0000259" key="11">
    <source>
        <dbReference type="PROSITE" id="PS51176"/>
    </source>
</evidence>
<dbReference type="InterPro" id="IPR050812">
    <property type="entry name" value="Preph/Arog_dehydrog"/>
</dbReference>
<dbReference type="Pfam" id="PF02153">
    <property type="entry name" value="PDH_N"/>
    <property type="match status" value="1"/>
</dbReference>
<dbReference type="FunFam" id="1.10.3660.10:FF:000003">
    <property type="entry name" value="Prephenate dehydrogenase"/>
    <property type="match status" value="1"/>
</dbReference>
<dbReference type="Pfam" id="PF01842">
    <property type="entry name" value="ACT"/>
    <property type="match status" value="1"/>
</dbReference>
<dbReference type="SUPFAM" id="SSF48179">
    <property type="entry name" value="6-phosphogluconate dehydrogenase C-terminal domain-like"/>
    <property type="match status" value="1"/>
</dbReference>
<dbReference type="InterPro" id="IPR046826">
    <property type="entry name" value="PDH_N"/>
</dbReference>
<dbReference type="Proteomes" id="UP000249134">
    <property type="component" value="Chromosome 1"/>
</dbReference>
<dbReference type="CDD" id="cd04909">
    <property type="entry name" value="ACT_PDH-BS"/>
    <property type="match status" value="1"/>
</dbReference>
<dbReference type="Gene3D" id="3.40.50.720">
    <property type="entry name" value="NAD(P)-binding Rossmann-like Domain"/>
    <property type="match status" value="1"/>
</dbReference>
<feature type="domain" description="ACT" evidence="12">
    <location>
        <begin position="301"/>
        <end position="371"/>
    </location>
</feature>
<dbReference type="InterPro" id="IPR008927">
    <property type="entry name" value="6-PGluconate_DH-like_C_sf"/>
</dbReference>
<evidence type="ECO:0000313" key="13">
    <source>
        <dbReference type="EMBL" id="SQI56638.1"/>
    </source>
</evidence>
<dbReference type="Gene3D" id="3.30.70.260">
    <property type="match status" value="1"/>
</dbReference>
<dbReference type="PANTHER" id="PTHR21363">
    <property type="entry name" value="PREPHENATE DEHYDROGENASE"/>
    <property type="match status" value="1"/>
</dbReference>
<evidence type="ECO:0000259" key="12">
    <source>
        <dbReference type="PROSITE" id="PS51671"/>
    </source>
</evidence>
<dbReference type="PROSITE" id="PS51671">
    <property type="entry name" value="ACT"/>
    <property type="match status" value="1"/>
</dbReference>
<name>A0A2X4W9K5_LEDLE</name>
<dbReference type="InterPro" id="IPR003099">
    <property type="entry name" value="Prephen_DH"/>
</dbReference>
<evidence type="ECO:0000313" key="14">
    <source>
        <dbReference type="Proteomes" id="UP000249134"/>
    </source>
</evidence>
<dbReference type="EC" id="1.3.1.12" evidence="3"/>
<dbReference type="GO" id="GO:0006571">
    <property type="term" value="P:tyrosine biosynthetic process"/>
    <property type="evidence" value="ECO:0007669"/>
    <property type="project" value="UniProtKB-UniPathway"/>
</dbReference>
<evidence type="ECO:0000256" key="1">
    <source>
        <dbReference type="ARBA" id="ARBA00005067"/>
    </source>
</evidence>
<feature type="domain" description="Prephenate/arogenate dehydrogenase" evidence="11">
    <location>
        <begin position="8"/>
        <end position="296"/>
    </location>
</feature>
<evidence type="ECO:0000256" key="5">
    <source>
        <dbReference type="ARBA" id="ARBA00022498"/>
    </source>
</evidence>
<evidence type="ECO:0000256" key="6">
    <source>
        <dbReference type="ARBA" id="ARBA00022605"/>
    </source>
</evidence>
<protein>
    <recommendedName>
        <fullName evidence="4">Prephenate dehydrogenase</fullName>
        <ecNumber evidence="3">1.3.1.12</ecNumber>
    </recommendedName>
</protein>
<proteinExistence type="inferred from homology"/>
<dbReference type="KEGG" id="blen:NCTC4824_01996"/>
<dbReference type="UniPathway" id="UPA00122">
    <property type="reaction ID" value="UER00961"/>
</dbReference>
<dbReference type="NCBIfam" id="NF005107">
    <property type="entry name" value="PRK06545.1-5"/>
    <property type="match status" value="1"/>
</dbReference>
<dbReference type="GO" id="GO:0004665">
    <property type="term" value="F:prephenate dehydrogenase (NADP+) activity"/>
    <property type="evidence" value="ECO:0007669"/>
    <property type="project" value="InterPro"/>
</dbReference>
<sequence>MKMKNDRKHVLLIGVGLIGGSVALAIKKEHDAFIIGCDIKRDNCILAQKMNVIDAYTDNMEEEAVKADLIILACPVEKAEQILQVLANLPLRDHTIITDVGSTKGRIIEKAESLSFHGAVFIGGHPMAGSHKVGPGSAKAHLFENAFYILTPTEQVDPSIIAELKNWLKGTKANFIMMDAKQHDLVTGVVSHFPHIVAASLVRQVEKYASGNEHISSLAAGGFRDITRIASSSPEMWRDIVKHNQPMLLSLLNEWEKEMSEIRQLLNDGDSNQLYEYFSGAKHFRDSLPVRAKGAIAAFYDLYVDVLDSPGVISDITTLLAKEHISITNIRIIEAREDVYGVLRVSFQTENDLEKAKKSLNNRGYKTYMSM</sequence>
<dbReference type="EMBL" id="LS483476">
    <property type="protein sequence ID" value="SQI56638.1"/>
    <property type="molecule type" value="Genomic_DNA"/>
</dbReference>
<keyword evidence="9" id="KW-0057">Aromatic amino acid biosynthesis</keyword>
<dbReference type="FunFam" id="3.40.50.720:FF:000208">
    <property type="entry name" value="Prephenate dehydrogenase"/>
    <property type="match status" value="1"/>
</dbReference>
<comment type="catalytic activity">
    <reaction evidence="10">
        <text>prephenate + NAD(+) = 3-(4-hydroxyphenyl)pyruvate + CO2 + NADH</text>
        <dbReference type="Rhea" id="RHEA:13869"/>
        <dbReference type="ChEBI" id="CHEBI:16526"/>
        <dbReference type="ChEBI" id="CHEBI:29934"/>
        <dbReference type="ChEBI" id="CHEBI:36242"/>
        <dbReference type="ChEBI" id="CHEBI:57540"/>
        <dbReference type="ChEBI" id="CHEBI:57945"/>
        <dbReference type="EC" id="1.3.1.12"/>
    </reaction>
</comment>
<dbReference type="AlphaFoldDB" id="A0A2X4W9K5"/>
<accession>A0A2X4W9K5</accession>
<dbReference type="Gene3D" id="1.10.3660.10">
    <property type="entry name" value="6-phosphogluconate dehydrogenase C-terminal like domain"/>
    <property type="match status" value="1"/>
</dbReference>
<dbReference type="PROSITE" id="PS51176">
    <property type="entry name" value="PDH_ADH"/>
    <property type="match status" value="1"/>
</dbReference>
<evidence type="ECO:0000256" key="10">
    <source>
        <dbReference type="ARBA" id="ARBA00049260"/>
    </source>
</evidence>
<evidence type="ECO:0000256" key="8">
    <source>
        <dbReference type="ARBA" id="ARBA00023027"/>
    </source>
</evidence>
<evidence type="ECO:0000256" key="7">
    <source>
        <dbReference type="ARBA" id="ARBA00023002"/>
    </source>
</evidence>
<dbReference type="InterPro" id="IPR046825">
    <property type="entry name" value="PDH_C"/>
</dbReference>
<keyword evidence="6" id="KW-0028">Amino-acid biosynthesis</keyword>
<dbReference type="SUPFAM" id="SSF51735">
    <property type="entry name" value="NAD(P)-binding Rossmann-fold domains"/>
    <property type="match status" value="1"/>
</dbReference>
<reference evidence="13 14" key="1">
    <citation type="submission" date="2018-06" db="EMBL/GenBank/DDBJ databases">
        <authorList>
            <consortium name="Pathogen Informatics"/>
            <person name="Doyle S."/>
        </authorList>
    </citation>
    <scope>NUCLEOTIDE SEQUENCE [LARGE SCALE GENOMIC DNA]</scope>
    <source>
        <strain evidence="13 14">NCTC4824</strain>
    </source>
</reference>
<comment type="pathway">
    <text evidence="1">Amino-acid biosynthesis; L-tyrosine biosynthesis; (4-hydroxyphenyl)pyruvate from prephenate (NAD(+) route): step 1/1.</text>
</comment>
<dbReference type="GO" id="GO:0070403">
    <property type="term" value="F:NAD+ binding"/>
    <property type="evidence" value="ECO:0007669"/>
    <property type="project" value="InterPro"/>
</dbReference>
<keyword evidence="5" id="KW-0827">Tyrosine biosynthesis</keyword>
<evidence type="ECO:0000256" key="2">
    <source>
        <dbReference type="ARBA" id="ARBA00007964"/>
    </source>
</evidence>
<dbReference type="PANTHER" id="PTHR21363:SF0">
    <property type="entry name" value="PREPHENATE DEHYDROGENASE [NADP(+)]"/>
    <property type="match status" value="1"/>
</dbReference>
<dbReference type="InterPro" id="IPR002912">
    <property type="entry name" value="ACT_dom"/>
</dbReference>